<evidence type="ECO:0000313" key="2">
    <source>
        <dbReference type="Proteomes" id="UP001165960"/>
    </source>
</evidence>
<dbReference type="Proteomes" id="UP001165960">
    <property type="component" value="Unassembled WGS sequence"/>
</dbReference>
<comment type="caution">
    <text evidence="1">The sequence shown here is derived from an EMBL/GenBank/DDBJ whole genome shotgun (WGS) entry which is preliminary data.</text>
</comment>
<accession>A0ACC2STF7</accession>
<organism evidence="1 2">
    <name type="scientific">Entomophthora muscae</name>
    <dbReference type="NCBI Taxonomy" id="34485"/>
    <lineage>
        <taxon>Eukaryota</taxon>
        <taxon>Fungi</taxon>
        <taxon>Fungi incertae sedis</taxon>
        <taxon>Zoopagomycota</taxon>
        <taxon>Entomophthoromycotina</taxon>
        <taxon>Entomophthoromycetes</taxon>
        <taxon>Entomophthorales</taxon>
        <taxon>Entomophthoraceae</taxon>
        <taxon>Entomophthora</taxon>
    </lineage>
</organism>
<keyword evidence="2" id="KW-1185">Reference proteome</keyword>
<sequence>MKDPHLFKMHCPPPCTYSTIIYACPSKKSYSLWIYSLSVDGYAADGLQHLPSPNDPHLVLMDPCLSSHPSVAVGGILVDSSPGMAAKLS</sequence>
<protein>
    <submittedName>
        <fullName evidence="1">Uncharacterized protein</fullName>
    </submittedName>
</protein>
<evidence type="ECO:0000313" key="1">
    <source>
        <dbReference type="EMBL" id="KAJ9065565.1"/>
    </source>
</evidence>
<proteinExistence type="predicted"/>
<name>A0ACC2STF7_9FUNG</name>
<reference evidence="1" key="1">
    <citation type="submission" date="2022-04" db="EMBL/GenBank/DDBJ databases">
        <title>Genome of the entomopathogenic fungus Entomophthora muscae.</title>
        <authorList>
            <person name="Elya C."/>
            <person name="Lovett B.R."/>
            <person name="Lee E."/>
            <person name="Macias A.M."/>
            <person name="Hajek A.E."/>
            <person name="De Bivort B.L."/>
            <person name="Kasson M.T."/>
            <person name="De Fine Licht H.H."/>
            <person name="Stajich J.E."/>
        </authorList>
    </citation>
    <scope>NUCLEOTIDE SEQUENCE</scope>
    <source>
        <strain evidence="1">Berkeley</strain>
    </source>
</reference>
<dbReference type="EMBL" id="QTSX02004338">
    <property type="protein sequence ID" value="KAJ9065565.1"/>
    <property type="molecule type" value="Genomic_DNA"/>
</dbReference>
<gene>
    <name evidence="1" type="ORF">DSO57_1018147</name>
</gene>